<evidence type="ECO:0000256" key="3">
    <source>
        <dbReference type="ARBA" id="ARBA00022670"/>
    </source>
</evidence>
<evidence type="ECO:0000313" key="10">
    <source>
        <dbReference type="Proteomes" id="UP000327013"/>
    </source>
</evidence>
<evidence type="ECO:0000259" key="8">
    <source>
        <dbReference type="PROSITE" id="PS51767"/>
    </source>
</evidence>
<sequence length="744" mass="81407">MDLVAPLVHEFTYQAMVHDLLPVRDGDKTTYQIKVNEGRPNQEAKDAEISEKDKIWVANRHQHMKDTIDKLMGEFQKFIDANPHFANSDQDNANSLSAIKDMLAGLPQFQEMKEAYSLHLTMAQEAMNIFQQRKLPDLASVEQSLATGFDEDHKKPKNVADQIVRLLDEESVTPPDRLRLIILYILYRDGILPADLEKLISHAQLAQSDGEVVRNLGFLGARISKQLKETRAPPQPLFVQVPSNISPQEEYSLSRFETNLKLLLKDHVKGVLDQEAFPYTKPQLDAPEPADSTAQASLRSAKPTWARGRSSATEPRQRIIVFMAGGATFSESRACYEVTQETNKDVYLLTSHMLTPSLFMRQLGDLSVDKRRLMIPAEQPKPKAPAHVFEPEPAPAAPAPPAGGHRTKAAAPPTAQMQHMNLGASNGARPTNGHVLPSPNLPQPPPTLQQTRLSAQQGVSNNRKNGFVRNGPAALAKAYRKYGWTLPDNRPATHINIAQVGPQTGSVPAIPQPYHSEYLSRVTIGGQSLDLNLDTGSSDFWVFSSFLSPTVVGNHTAYNPNKSSTFAPMPNQNWAIRYGDGSGATGIVGSDTVDIGGATVTSQAIEMATAVSTSFQSDANSDGLVGLAFSSINNVRPTPQKTFFDNIRSSLRRPLFAADLREDGSGAYHFGSAPLGTYKPPIMRVNVNNSQGYWQFASRQITIGGVVTPRPHASPAVADTGTSLLLVDDENRHYSAVAVELCHA</sequence>
<reference evidence="9 10" key="1">
    <citation type="submission" date="2019-06" db="EMBL/GenBank/DDBJ databases">
        <title>A chromosomal-level reference genome of Carpinus fangiana (Coryloideae, Betulaceae).</title>
        <authorList>
            <person name="Yang X."/>
            <person name="Wang Z."/>
            <person name="Zhang L."/>
            <person name="Hao G."/>
            <person name="Liu J."/>
            <person name="Yang Y."/>
        </authorList>
    </citation>
    <scope>NUCLEOTIDE SEQUENCE [LARGE SCALE GENOMIC DNA]</scope>
    <source>
        <strain evidence="9">Cfa_2016G</strain>
        <tissue evidence="9">Leaf</tissue>
    </source>
</reference>
<dbReference type="AlphaFoldDB" id="A0A5N6KRV7"/>
<dbReference type="Gene3D" id="3.40.50.1910">
    <property type="match status" value="1"/>
</dbReference>
<dbReference type="InterPro" id="IPR034163">
    <property type="entry name" value="Aspergillopepsin-like_cat_dom"/>
</dbReference>
<dbReference type="InterPro" id="IPR021109">
    <property type="entry name" value="Peptidase_aspartic_dom_sf"/>
</dbReference>
<dbReference type="Pfam" id="PF00995">
    <property type="entry name" value="Sec1"/>
    <property type="match status" value="1"/>
</dbReference>
<keyword evidence="10" id="KW-1185">Reference proteome</keyword>
<keyword evidence="5 6" id="KW-0378">Hydrolase</keyword>
<evidence type="ECO:0000256" key="5">
    <source>
        <dbReference type="ARBA" id="ARBA00022801"/>
    </source>
</evidence>
<name>A0A5N6KRV7_9ROSI</name>
<comment type="caution">
    <text evidence="9">The sequence shown here is derived from an EMBL/GenBank/DDBJ whole genome shotgun (WGS) entry which is preliminary data.</text>
</comment>
<evidence type="ECO:0000256" key="4">
    <source>
        <dbReference type="ARBA" id="ARBA00022750"/>
    </source>
</evidence>
<dbReference type="Proteomes" id="UP000327013">
    <property type="component" value="Unassembled WGS sequence"/>
</dbReference>
<dbReference type="SUPFAM" id="SSF50630">
    <property type="entry name" value="Acid proteases"/>
    <property type="match status" value="1"/>
</dbReference>
<dbReference type="InterPro" id="IPR043127">
    <property type="entry name" value="Sec-1-like_dom3a"/>
</dbReference>
<feature type="domain" description="Peptidase A1" evidence="8">
    <location>
        <begin position="518"/>
        <end position="744"/>
    </location>
</feature>
<dbReference type="Gene3D" id="2.40.70.10">
    <property type="entry name" value="Acid Proteases"/>
    <property type="match status" value="2"/>
</dbReference>
<dbReference type="Pfam" id="PF00026">
    <property type="entry name" value="Asp"/>
    <property type="match status" value="1"/>
</dbReference>
<dbReference type="GO" id="GO:0016192">
    <property type="term" value="P:vesicle-mediated transport"/>
    <property type="evidence" value="ECO:0007669"/>
    <property type="project" value="InterPro"/>
</dbReference>
<evidence type="ECO:0000313" key="9">
    <source>
        <dbReference type="EMBL" id="KAB8342704.1"/>
    </source>
</evidence>
<feature type="region of interest" description="Disordered" evidence="7">
    <location>
        <begin position="281"/>
        <end position="312"/>
    </location>
</feature>
<dbReference type="PROSITE" id="PS00141">
    <property type="entry name" value="ASP_PROTEASE"/>
    <property type="match status" value="1"/>
</dbReference>
<dbReference type="SUPFAM" id="SSF56815">
    <property type="entry name" value="Sec1/munc18-like (SM) proteins"/>
    <property type="match status" value="1"/>
</dbReference>
<dbReference type="PRINTS" id="PR00792">
    <property type="entry name" value="PEPSIN"/>
</dbReference>
<keyword evidence="3 6" id="KW-0645">Protease</keyword>
<comment type="similarity">
    <text evidence="2">Belongs to the STXBP/unc-18/SEC1 family.</text>
</comment>
<comment type="similarity">
    <text evidence="1 6">Belongs to the peptidase A1 family.</text>
</comment>
<organism evidence="9 10">
    <name type="scientific">Carpinus fangiana</name>
    <dbReference type="NCBI Taxonomy" id="176857"/>
    <lineage>
        <taxon>Eukaryota</taxon>
        <taxon>Viridiplantae</taxon>
        <taxon>Streptophyta</taxon>
        <taxon>Embryophyta</taxon>
        <taxon>Tracheophyta</taxon>
        <taxon>Spermatophyta</taxon>
        <taxon>Magnoliopsida</taxon>
        <taxon>eudicotyledons</taxon>
        <taxon>Gunneridae</taxon>
        <taxon>Pentapetalae</taxon>
        <taxon>rosids</taxon>
        <taxon>fabids</taxon>
        <taxon>Fagales</taxon>
        <taxon>Betulaceae</taxon>
        <taxon>Carpinus</taxon>
    </lineage>
</organism>
<evidence type="ECO:0000256" key="6">
    <source>
        <dbReference type="RuleBase" id="RU000454"/>
    </source>
</evidence>
<dbReference type="InterPro" id="IPR033121">
    <property type="entry name" value="PEPTIDASE_A1"/>
</dbReference>
<evidence type="ECO:0000256" key="2">
    <source>
        <dbReference type="ARBA" id="ARBA00009884"/>
    </source>
</evidence>
<dbReference type="PANTHER" id="PTHR11679">
    <property type="entry name" value="VESICLE PROTEIN SORTING-ASSOCIATED"/>
    <property type="match status" value="1"/>
</dbReference>
<gene>
    <name evidence="9" type="ORF">FH972_022304</name>
</gene>
<evidence type="ECO:0000256" key="1">
    <source>
        <dbReference type="ARBA" id="ARBA00007447"/>
    </source>
</evidence>
<dbReference type="FunFam" id="2.40.70.10:FF:000026">
    <property type="entry name" value="Endothiapepsin"/>
    <property type="match status" value="1"/>
</dbReference>
<dbReference type="Gene3D" id="1.25.40.60">
    <property type="match status" value="1"/>
</dbReference>
<evidence type="ECO:0000256" key="7">
    <source>
        <dbReference type="SAM" id="MobiDB-lite"/>
    </source>
</evidence>
<dbReference type="PROSITE" id="PS51767">
    <property type="entry name" value="PEPTIDASE_A1"/>
    <property type="match status" value="1"/>
</dbReference>
<dbReference type="InterPro" id="IPR001461">
    <property type="entry name" value="Aspartic_peptidase_A1"/>
</dbReference>
<dbReference type="GO" id="GO:0004190">
    <property type="term" value="F:aspartic-type endopeptidase activity"/>
    <property type="evidence" value="ECO:0007669"/>
    <property type="project" value="UniProtKB-KW"/>
</dbReference>
<dbReference type="CDD" id="cd06097">
    <property type="entry name" value="Aspergillopepsin_like"/>
    <property type="match status" value="1"/>
</dbReference>
<protein>
    <recommendedName>
        <fullName evidence="8">Peptidase A1 domain-containing protein</fullName>
    </recommendedName>
</protein>
<feature type="compositionally biased region" description="Pro residues" evidence="7">
    <location>
        <begin position="392"/>
        <end position="401"/>
    </location>
</feature>
<dbReference type="InterPro" id="IPR001969">
    <property type="entry name" value="Aspartic_peptidase_AS"/>
</dbReference>
<keyword evidence="4 6" id="KW-0064">Aspartyl protease</keyword>
<feature type="region of interest" description="Disordered" evidence="7">
    <location>
        <begin position="380"/>
        <end position="452"/>
    </location>
</feature>
<dbReference type="Gene3D" id="3.90.830.10">
    <property type="entry name" value="Syntaxin Binding Protein 1, Chain A, domain 2"/>
    <property type="match status" value="1"/>
</dbReference>
<dbReference type="EMBL" id="VIBQ01000012">
    <property type="protein sequence ID" value="KAB8342704.1"/>
    <property type="molecule type" value="Genomic_DNA"/>
</dbReference>
<dbReference type="InterPro" id="IPR036045">
    <property type="entry name" value="Sec1-like_sf"/>
</dbReference>
<dbReference type="InterPro" id="IPR027482">
    <property type="entry name" value="Sec1-like_dom2"/>
</dbReference>
<proteinExistence type="inferred from homology"/>
<dbReference type="InterPro" id="IPR001619">
    <property type="entry name" value="Sec1-like"/>
</dbReference>
<dbReference type="OrthoDB" id="2228at2759"/>
<accession>A0A5N6KRV7</accession>
<dbReference type="GO" id="GO:0006508">
    <property type="term" value="P:proteolysis"/>
    <property type="evidence" value="ECO:0007669"/>
    <property type="project" value="UniProtKB-KW"/>
</dbReference>